<dbReference type="GO" id="GO:0160147">
    <property type="term" value="F:tRNA pseudouridine(38-40) synthase activity"/>
    <property type="evidence" value="ECO:0007669"/>
    <property type="project" value="UniProtKB-EC"/>
</dbReference>
<evidence type="ECO:0000256" key="2">
    <source>
        <dbReference type="ARBA" id="ARBA00022694"/>
    </source>
</evidence>
<organism evidence="9 10">
    <name type="scientific">Aureibaculum marinum</name>
    <dbReference type="NCBI Taxonomy" id="2487930"/>
    <lineage>
        <taxon>Bacteria</taxon>
        <taxon>Pseudomonadati</taxon>
        <taxon>Bacteroidota</taxon>
        <taxon>Flavobacteriia</taxon>
        <taxon>Flavobacteriales</taxon>
        <taxon>Flavobacteriaceae</taxon>
        <taxon>Aureibaculum</taxon>
    </lineage>
</organism>
<dbReference type="AlphaFoldDB" id="A0A3N4P8W5"/>
<dbReference type="HAMAP" id="MF_00171">
    <property type="entry name" value="TruA"/>
    <property type="match status" value="1"/>
</dbReference>
<dbReference type="Gene3D" id="3.30.70.580">
    <property type="entry name" value="Pseudouridine synthase I, catalytic domain, N-terminal subdomain"/>
    <property type="match status" value="1"/>
</dbReference>
<keyword evidence="3 4" id="KW-0413">Isomerase</keyword>
<dbReference type="SUPFAM" id="SSF55120">
    <property type="entry name" value="Pseudouridine synthase"/>
    <property type="match status" value="1"/>
</dbReference>
<dbReference type="PANTHER" id="PTHR11142:SF0">
    <property type="entry name" value="TRNA PSEUDOURIDINE SYNTHASE-LIKE 1"/>
    <property type="match status" value="1"/>
</dbReference>
<proteinExistence type="inferred from homology"/>
<evidence type="ECO:0000313" key="9">
    <source>
        <dbReference type="EMBL" id="RPE00160.1"/>
    </source>
</evidence>
<reference evidence="9 10" key="1">
    <citation type="submission" date="2018-11" db="EMBL/GenBank/DDBJ databases">
        <title>Aureibaculum marinum gen. nov., sp. nov., a member of the family Flavobacteriaceae isolated from the Bohai Sea.</title>
        <authorList>
            <person name="Ji X."/>
        </authorList>
    </citation>
    <scope>NUCLEOTIDE SEQUENCE [LARGE SCALE GENOMIC DNA]</scope>
    <source>
        <strain evidence="9 10">BH-SD17</strain>
    </source>
</reference>
<dbReference type="InterPro" id="IPR020094">
    <property type="entry name" value="TruA/RsuA/RluB/E/F_N"/>
</dbReference>
<dbReference type="EC" id="5.4.99.12" evidence="4"/>
<name>A0A3N4P8W5_9FLAO</name>
<dbReference type="Proteomes" id="UP000270856">
    <property type="component" value="Unassembled WGS sequence"/>
</dbReference>
<comment type="subunit">
    <text evidence="4">Homodimer.</text>
</comment>
<dbReference type="InterPro" id="IPR020103">
    <property type="entry name" value="PsdUridine_synth_cat_dom_sf"/>
</dbReference>
<dbReference type="GO" id="GO:0031119">
    <property type="term" value="P:tRNA pseudouridine synthesis"/>
    <property type="evidence" value="ECO:0007669"/>
    <property type="project" value="UniProtKB-UniRule"/>
</dbReference>
<dbReference type="InterPro" id="IPR001406">
    <property type="entry name" value="PsdUridine_synth_TruA"/>
</dbReference>
<feature type="domain" description="Pseudouridine synthase I TruA alpha/beta" evidence="8">
    <location>
        <begin position="150"/>
        <end position="243"/>
    </location>
</feature>
<dbReference type="FunFam" id="3.30.70.580:FF:000001">
    <property type="entry name" value="tRNA pseudouridine synthase A"/>
    <property type="match status" value="1"/>
</dbReference>
<feature type="binding site" evidence="4 6">
    <location>
        <position position="109"/>
    </location>
    <ligand>
        <name>substrate</name>
    </ligand>
</feature>
<accession>A0A3N4P8W5</accession>
<gene>
    <name evidence="4 9" type="primary">truA</name>
    <name evidence="9" type="ORF">EGM88_02535</name>
</gene>
<dbReference type="Gene3D" id="3.30.70.660">
    <property type="entry name" value="Pseudouridine synthase I, catalytic domain, C-terminal subdomain"/>
    <property type="match status" value="1"/>
</dbReference>
<evidence type="ECO:0000256" key="6">
    <source>
        <dbReference type="PIRSR" id="PIRSR001430-2"/>
    </source>
</evidence>
<keyword evidence="2 4" id="KW-0819">tRNA processing</keyword>
<dbReference type="InterPro" id="IPR020095">
    <property type="entry name" value="PsdUridine_synth_TruA_C"/>
</dbReference>
<evidence type="ECO:0000256" key="5">
    <source>
        <dbReference type="PIRSR" id="PIRSR001430-1"/>
    </source>
</evidence>
<comment type="catalytic activity">
    <reaction evidence="4 7">
        <text>uridine(38/39/40) in tRNA = pseudouridine(38/39/40) in tRNA</text>
        <dbReference type="Rhea" id="RHEA:22376"/>
        <dbReference type="Rhea" id="RHEA-COMP:10085"/>
        <dbReference type="Rhea" id="RHEA-COMP:10087"/>
        <dbReference type="ChEBI" id="CHEBI:65314"/>
        <dbReference type="ChEBI" id="CHEBI:65315"/>
        <dbReference type="EC" id="5.4.99.12"/>
    </reaction>
</comment>
<dbReference type="EMBL" id="RPFJ01000002">
    <property type="protein sequence ID" value="RPE00160.1"/>
    <property type="molecule type" value="Genomic_DNA"/>
</dbReference>
<evidence type="ECO:0000259" key="8">
    <source>
        <dbReference type="Pfam" id="PF01416"/>
    </source>
</evidence>
<dbReference type="Pfam" id="PF01416">
    <property type="entry name" value="PseudoU_synth_1"/>
    <property type="match status" value="1"/>
</dbReference>
<dbReference type="InterPro" id="IPR020097">
    <property type="entry name" value="PsdUridine_synth_TruA_a/b_dom"/>
</dbReference>
<dbReference type="OrthoDB" id="9811823at2"/>
<dbReference type="GO" id="GO:0003723">
    <property type="term" value="F:RNA binding"/>
    <property type="evidence" value="ECO:0007669"/>
    <property type="project" value="InterPro"/>
</dbReference>
<evidence type="ECO:0000256" key="4">
    <source>
        <dbReference type="HAMAP-Rule" id="MF_00171"/>
    </source>
</evidence>
<dbReference type="PANTHER" id="PTHR11142">
    <property type="entry name" value="PSEUDOURIDYLATE SYNTHASE"/>
    <property type="match status" value="1"/>
</dbReference>
<comment type="function">
    <text evidence="4">Formation of pseudouridine at positions 38, 39 and 40 in the anticodon stem and loop of transfer RNAs.</text>
</comment>
<evidence type="ECO:0000256" key="3">
    <source>
        <dbReference type="ARBA" id="ARBA00023235"/>
    </source>
</evidence>
<dbReference type="NCBIfam" id="TIGR00071">
    <property type="entry name" value="hisT_truA"/>
    <property type="match status" value="1"/>
</dbReference>
<comment type="caution">
    <text evidence="9">The sequence shown here is derived from an EMBL/GenBank/DDBJ whole genome shotgun (WGS) entry which is preliminary data.</text>
</comment>
<comment type="caution">
    <text evidence="4">Lacks conserved residue(s) required for the propagation of feature annotation.</text>
</comment>
<evidence type="ECO:0000256" key="7">
    <source>
        <dbReference type="RuleBase" id="RU003792"/>
    </source>
</evidence>
<evidence type="ECO:0000256" key="1">
    <source>
        <dbReference type="ARBA" id="ARBA00009375"/>
    </source>
</evidence>
<dbReference type="RefSeq" id="WP_123896394.1">
    <property type="nucleotide sequence ID" value="NZ_RPFJ01000002.1"/>
</dbReference>
<comment type="similarity">
    <text evidence="1 4 7">Belongs to the tRNA pseudouridine synthase TruA family.</text>
</comment>
<dbReference type="PIRSF" id="PIRSF001430">
    <property type="entry name" value="tRNA_psdUrid_synth"/>
    <property type="match status" value="1"/>
</dbReference>
<sequence>MRYFIELSYNGKKYHGWQTQPNAISVQETVVKALSTLLRIEVNLVGAGRTDAGVHALQLFAHFDVPISLDENYITKKVNAFLPDDIVVNRIFLVNDNAHARFDAVSRSYQYRIWLGRNPFLLDTTWQLYQKQLDVNKMNQAASILLTYTNFKCFSKSKTDVRTYNCKISEAKWEQKENQLIFYITADRFLRNMVRAIVGTLIEVGTGKNTIEGFIKILNSQDRSEAGFSAPAKGLFLTEVKYPKTILKDC</sequence>
<evidence type="ECO:0000313" key="10">
    <source>
        <dbReference type="Proteomes" id="UP000270856"/>
    </source>
</evidence>
<protein>
    <recommendedName>
        <fullName evidence="4">tRNA pseudouridine synthase A</fullName>
        <ecNumber evidence="4">5.4.99.12</ecNumber>
    </recommendedName>
    <alternativeName>
        <fullName evidence="4">tRNA pseudouridine(38-40) synthase</fullName>
    </alternativeName>
    <alternativeName>
        <fullName evidence="4">tRNA pseudouridylate synthase I</fullName>
    </alternativeName>
    <alternativeName>
        <fullName evidence="4">tRNA-uridine isomerase I</fullName>
    </alternativeName>
</protein>
<keyword evidence="10" id="KW-1185">Reference proteome</keyword>
<dbReference type="CDD" id="cd02570">
    <property type="entry name" value="PseudoU_synth_EcTruA"/>
    <property type="match status" value="1"/>
</dbReference>
<feature type="active site" description="Nucleophile" evidence="4 5">
    <location>
        <position position="51"/>
    </location>
</feature>